<keyword evidence="11" id="KW-1185">Reference proteome</keyword>
<evidence type="ECO:0000256" key="6">
    <source>
        <dbReference type="ARBA" id="ARBA00023125"/>
    </source>
</evidence>
<evidence type="ECO:0000256" key="4">
    <source>
        <dbReference type="ARBA" id="ARBA00022806"/>
    </source>
</evidence>
<evidence type="ECO:0000313" key="11">
    <source>
        <dbReference type="Proteomes" id="UP000006727"/>
    </source>
</evidence>
<reference evidence="9 11" key="2">
    <citation type="journal article" date="2018" name="Plant J.">
        <title>The Physcomitrella patens chromosome-scale assembly reveals moss genome structure and evolution.</title>
        <authorList>
            <person name="Lang D."/>
            <person name="Ullrich K.K."/>
            <person name="Murat F."/>
            <person name="Fuchs J."/>
            <person name="Jenkins J."/>
            <person name="Haas F.B."/>
            <person name="Piednoel M."/>
            <person name="Gundlach H."/>
            <person name="Van Bel M."/>
            <person name="Meyberg R."/>
            <person name="Vives C."/>
            <person name="Morata J."/>
            <person name="Symeonidi A."/>
            <person name="Hiss M."/>
            <person name="Muchero W."/>
            <person name="Kamisugi Y."/>
            <person name="Saleh O."/>
            <person name="Blanc G."/>
            <person name="Decker E.L."/>
            <person name="van Gessel N."/>
            <person name="Grimwood J."/>
            <person name="Hayes R.D."/>
            <person name="Graham S.W."/>
            <person name="Gunter L.E."/>
            <person name="McDaniel S.F."/>
            <person name="Hoernstein S.N.W."/>
            <person name="Larsson A."/>
            <person name="Li F.W."/>
            <person name="Perroud P.F."/>
            <person name="Phillips J."/>
            <person name="Ranjan P."/>
            <person name="Rokshar D.S."/>
            <person name="Rothfels C.J."/>
            <person name="Schneider L."/>
            <person name="Shu S."/>
            <person name="Stevenson D.W."/>
            <person name="Thummler F."/>
            <person name="Tillich M."/>
            <person name="Villarreal Aguilar J.C."/>
            <person name="Widiez T."/>
            <person name="Wong G.K."/>
            <person name="Wymore A."/>
            <person name="Zhang Y."/>
            <person name="Zimmer A.D."/>
            <person name="Quatrano R.S."/>
            <person name="Mayer K.F.X."/>
            <person name="Goodstein D."/>
            <person name="Casacuberta J.M."/>
            <person name="Vandepoele K."/>
            <person name="Reski R."/>
            <person name="Cuming A.C."/>
            <person name="Tuskan G.A."/>
            <person name="Maumus F."/>
            <person name="Salse J."/>
            <person name="Schmutz J."/>
            <person name="Rensing S.A."/>
        </authorList>
    </citation>
    <scope>NUCLEOTIDE SEQUENCE [LARGE SCALE GENOMIC DNA]</scope>
    <source>
        <strain evidence="10 11">cv. Gransden 2004</strain>
    </source>
</reference>
<dbReference type="InterPro" id="IPR001650">
    <property type="entry name" value="Helicase_C-like"/>
</dbReference>
<evidence type="ECO:0000256" key="1">
    <source>
        <dbReference type="ARBA" id="ARBA00022741"/>
    </source>
</evidence>
<dbReference type="SUPFAM" id="SSF52540">
    <property type="entry name" value="P-loop containing nucleoside triphosphate hydrolases"/>
    <property type="match status" value="2"/>
</dbReference>
<dbReference type="Gramene" id="Pp3c2_18110V3.1">
    <property type="protein sequence ID" value="Pp3c2_18110V3.1"/>
    <property type="gene ID" value="Pp3c2_18110"/>
</dbReference>
<dbReference type="STRING" id="3218.A0A2K1L237"/>
<keyword evidence="1" id="KW-0547">Nucleotide-binding</keyword>
<evidence type="ECO:0000256" key="2">
    <source>
        <dbReference type="ARBA" id="ARBA00022763"/>
    </source>
</evidence>
<keyword evidence="5" id="KW-0067">ATP-binding</keyword>
<dbReference type="EMBL" id="ABEU02000002">
    <property type="protein sequence ID" value="PNR60076.1"/>
    <property type="molecule type" value="Genomic_DNA"/>
</dbReference>
<dbReference type="AlphaFoldDB" id="A0A2K1L237"/>
<keyword evidence="3" id="KW-0378">Hydrolase</keyword>
<dbReference type="PANTHER" id="PTHR47964:SF1">
    <property type="entry name" value="ATP-DEPENDENT DNA HELICASE HOMOLOG RECG, CHLOROPLASTIC"/>
    <property type="match status" value="1"/>
</dbReference>
<keyword evidence="7" id="KW-0234">DNA repair</keyword>
<dbReference type="InterPro" id="IPR047112">
    <property type="entry name" value="RecG/Mfd"/>
</dbReference>
<dbReference type="InterPro" id="IPR011545">
    <property type="entry name" value="DEAD/DEAH_box_helicase_dom"/>
</dbReference>
<sequence>MVKQRSQGVAVEGEAFSYAVDPDMLSPGEYVVHKRVGVGCFIGIKYEVPAGKLKPANYIYLKYTDGKAKLRAKQANRHLYRYFSPADTRPVYPKDLKLIASFAANFPSTETLDQQQAIADVERDMTKRETPMDRLIYCDVGFGKTEVALRALFIADSAGRLAMVLAPTTVLAKQHYDVIRQRFAGYDTKVARLSRFKKDWEKKEVIAGISDGSLSIVVDTHSLLGSQIRYHNLGLLIVDEEQRFGVKQKERITSVKTTVDVLTLSAIPIPRTLYLALSGFRDASLITTRPAEGRPITAHLKEFNPYIVKKAIDFELKRGGQVFYVVPPVKGMEETKAILESYFSDIGIGLLTASKAQLLWRPMEQFSKGTYLIPLCPSIMESGLDIRRVNTIIIEDVQLFGLAQLNQLQGRERLVALVDYCGLGFQLAERDMAIREIGSVFKEKQSGNVAKIGVDLYLEMLFEGLSNVDHQKLPQVAFEEDSSRLGIHRIRTRGKTMETNMEPEAFEMLRCATTSVSVHDSLTCETGRIKMKGLIGLPIERQLDRVFCCLAKICATAFRLL</sequence>
<proteinExistence type="predicted"/>
<evidence type="ECO:0000256" key="3">
    <source>
        <dbReference type="ARBA" id="ARBA00022801"/>
    </source>
</evidence>
<evidence type="ECO:0000313" key="10">
    <source>
        <dbReference type="EnsemblPlants" id="Pp3c2_18110V3.1"/>
    </source>
</evidence>
<dbReference type="Gene3D" id="3.40.50.300">
    <property type="entry name" value="P-loop containing nucleotide triphosphate hydrolases"/>
    <property type="match status" value="2"/>
</dbReference>
<dbReference type="InterPro" id="IPR027417">
    <property type="entry name" value="P-loop_NTPase"/>
</dbReference>
<dbReference type="InterPro" id="IPR036101">
    <property type="entry name" value="CarD-like/TRCF_RID_sf"/>
</dbReference>
<evidence type="ECO:0000259" key="8">
    <source>
        <dbReference type="PROSITE" id="PS51192"/>
    </source>
</evidence>
<dbReference type="Proteomes" id="UP000006727">
    <property type="component" value="Chromosome 2"/>
</dbReference>
<dbReference type="InParanoid" id="A0A2K1L237"/>
<reference evidence="10" key="3">
    <citation type="submission" date="2020-12" db="UniProtKB">
        <authorList>
            <consortium name="EnsemblPlants"/>
        </authorList>
    </citation>
    <scope>IDENTIFICATION</scope>
</reference>
<dbReference type="GO" id="GO:0016787">
    <property type="term" value="F:hydrolase activity"/>
    <property type="evidence" value="ECO:0007669"/>
    <property type="project" value="UniProtKB-KW"/>
</dbReference>
<dbReference type="SUPFAM" id="SSF141259">
    <property type="entry name" value="CarD-like"/>
    <property type="match status" value="1"/>
</dbReference>
<keyword evidence="2" id="KW-0227">DNA damage</keyword>
<dbReference type="Pfam" id="PF00271">
    <property type="entry name" value="Helicase_C"/>
    <property type="match status" value="1"/>
</dbReference>
<keyword evidence="4" id="KW-0347">Helicase</keyword>
<reference evidence="9 11" key="1">
    <citation type="journal article" date="2008" name="Science">
        <title>The Physcomitrella genome reveals evolutionary insights into the conquest of land by plants.</title>
        <authorList>
            <person name="Rensing S."/>
            <person name="Lang D."/>
            <person name="Zimmer A."/>
            <person name="Terry A."/>
            <person name="Salamov A."/>
            <person name="Shapiro H."/>
            <person name="Nishiyama T."/>
            <person name="Perroud P.-F."/>
            <person name="Lindquist E."/>
            <person name="Kamisugi Y."/>
            <person name="Tanahashi T."/>
            <person name="Sakakibara K."/>
            <person name="Fujita T."/>
            <person name="Oishi K."/>
            <person name="Shin-I T."/>
            <person name="Kuroki Y."/>
            <person name="Toyoda A."/>
            <person name="Suzuki Y."/>
            <person name="Hashimoto A."/>
            <person name="Yamaguchi K."/>
            <person name="Sugano A."/>
            <person name="Kohara Y."/>
            <person name="Fujiyama A."/>
            <person name="Anterola A."/>
            <person name="Aoki S."/>
            <person name="Ashton N."/>
            <person name="Barbazuk W.B."/>
            <person name="Barker E."/>
            <person name="Bennetzen J."/>
            <person name="Bezanilla M."/>
            <person name="Blankenship R."/>
            <person name="Cho S.H."/>
            <person name="Dutcher S."/>
            <person name="Estelle M."/>
            <person name="Fawcett J.A."/>
            <person name="Gundlach H."/>
            <person name="Hanada K."/>
            <person name="Heyl A."/>
            <person name="Hicks K.A."/>
            <person name="Hugh J."/>
            <person name="Lohr M."/>
            <person name="Mayer K."/>
            <person name="Melkozernov A."/>
            <person name="Murata T."/>
            <person name="Nelson D."/>
            <person name="Pils B."/>
            <person name="Prigge M."/>
            <person name="Reiss B."/>
            <person name="Renner T."/>
            <person name="Rombauts S."/>
            <person name="Rushton P."/>
            <person name="Sanderfoot A."/>
            <person name="Schween G."/>
            <person name="Shiu S.-H."/>
            <person name="Stueber K."/>
            <person name="Theodoulou F.L."/>
            <person name="Tu H."/>
            <person name="Van de Peer Y."/>
            <person name="Verrier P.J."/>
            <person name="Waters E."/>
            <person name="Wood A."/>
            <person name="Yang L."/>
            <person name="Cove D."/>
            <person name="Cuming A."/>
            <person name="Hasebe M."/>
            <person name="Lucas S."/>
            <person name="Mishler D.B."/>
            <person name="Reski R."/>
            <person name="Grigoriev I."/>
            <person name="Quatrano R.S."/>
            <person name="Boore J.L."/>
        </authorList>
    </citation>
    <scope>NUCLEOTIDE SEQUENCE [LARGE SCALE GENOMIC DNA]</scope>
    <source>
        <strain evidence="10 11">cv. Gransden 2004</strain>
    </source>
</reference>
<dbReference type="Pfam" id="PF02559">
    <property type="entry name" value="CarD_TRCF_RID"/>
    <property type="match status" value="1"/>
</dbReference>
<dbReference type="GO" id="GO:0006281">
    <property type="term" value="P:DNA repair"/>
    <property type="evidence" value="ECO:0007669"/>
    <property type="project" value="UniProtKB-KW"/>
</dbReference>
<dbReference type="InterPro" id="IPR003711">
    <property type="entry name" value="CarD-like/TRCF_RID"/>
</dbReference>
<dbReference type="PaxDb" id="3218-PP1S281_62V6.1"/>
<dbReference type="EnsemblPlants" id="Pp3c2_18110V3.1">
    <property type="protein sequence ID" value="Pp3c2_18110V3.1"/>
    <property type="gene ID" value="Pp3c2_18110"/>
</dbReference>
<dbReference type="SMART" id="SM00487">
    <property type="entry name" value="DEXDc"/>
    <property type="match status" value="1"/>
</dbReference>
<dbReference type="PANTHER" id="PTHR47964">
    <property type="entry name" value="ATP-DEPENDENT DNA HELICASE HOMOLOG RECG, CHLOROPLASTIC"/>
    <property type="match status" value="1"/>
</dbReference>
<organism evidence="9">
    <name type="scientific">Physcomitrium patens</name>
    <name type="common">Spreading-leaved earth moss</name>
    <name type="synonym">Physcomitrella patens</name>
    <dbReference type="NCBI Taxonomy" id="3218"/>
    <lineage>
        <taxon>Eukaryota</taxon>
        <taxon>Viridiplantae</taxon>
        <taxon>Streptophyta</taxon>
        <taxon>Embryophyta</taxon>
        <taxon>Bryophyta</taxon>
        <taxon>Bryophytina</taxon>
        <taxon>Bryopsida</taxon>
        <taxon>Funariidae</taxon>
        <taxon>Funariales</taxon>
        <taxon>Funariaceae</taxon>
        <taxon>Physcomitrium</taxon>
    </lineage>
</organism>
<evidence type="ECO:0000256" key="7">
    <source>
        <dbReference type="ARBA" id="ARBA00023204"/>
    </source>
</evidence>
<name>A0A2K1L237_PHYPA</name>
<evidence type="ECO:0000256" key="5">
    <source>
        <dbReference type="ARBA" id="ARBA00022840"/>
    </source>
</evidence>
<protein>
    <recommendedName>
        <fullName evidence="8">Helicase ATP-binding domain-containing protein</fullName>
    </recommendedName>
</protein>
<dbReference type="FunCoup" id="A0A2K1L237">
    <property type="interactions" value="582"/>
</dbReference>
<dbReference type="GO" id="GO:0005524">
    <property type="term" value="F:ATP binding"/>
    <property type="evidence" value="ECO:0007669"/>
    <property type="project" value="UniProtKB-KW"/>
</dbReference>
<dbReference type="PROSITE" id="PS51192">
    <property type="entry name" value="HELICASE_ATP_BIND_1"/>
    <property type="match status" value="1"/>
</dbReference>
<evidence type="ECO:0000313" key="9">
    <source>
        <dbReference type="EMBL" id="PNR60076.1"/>
    </source>
</evidence>
<feature type="domain" description="Helicase ATP-binding" evidence="8">
    <location>
        <begin position="125"/>
        <end position="286"/>
    </location>
</feature>
<dbReference type="GO" id="GO:0004386">
    <property type="term" value="F:helicase activity"/>
    <property type="evidence" value="ECO:0007669"/>
    <property type="project" value="UniProtKB-KW"/>
</dbReference>
<dbReference type="GO" id="GO:0003677">
    <property type="term" value="F:DNA binding"/>
    <property type="evidence" value="ECO:0007669"/>
    <property type="project" value="UniProtKB-KW"/>
</dbReference>
<dbReference type="InterPro" id="IPR014001">
    <property type="entry name" value="Helicase_ATP-bd"/>
</dbReference>
<gene>
    <name evidence="9" type="ORF">PHYPA_002869</name>
</gene>
<accession>A0A2K1L237</accession>
<dbReference type="Pfam" id="PF00270">
    <property type="entry name" value="DEAD"/>
    <property type="match status" value="1"/>
</dbReference>
<keyword evidence="6" id="KW-0238">DNA-binding</keyword>